<reference evidence="6 7" key="1">
    <citation type="submission" date="2024-06" db="EMBL/GenBank/DDBJ databases">
        <title>The Natural Products Discovery Center: Release of the First 8490 Sequenced Strains for Exploring Actinobacteria Biosynthetic Diversity.</title>
        <authorList>
            <person name="Kalkreuter E."/>
            <person name="Kautsar S.A."/>
            <person name="Yang D."/>
            <person name="Bader C.D."/>
            <person name="Teijaro C.N."/>
            <person name="Fluegel L."/>
            <person name="Davis C.M."/>
            <person name="Simpson J.R."/>
            <person name="Lauterbach L."/>
            <person name="Steele A.D."/>
            <person name="Gui C."/>
            <person name="Meng S."/>
            <person name="Li G."/>
            <person name="Viehrig K."/>
            <person name="Ye F."/>
            <person name="Su P."/>
            <person name="Kiefer A.F."/>
            <person name="Nichols A."/>
            <person name="Cepeda A.J."/>
            <person name="Yan W."/>
            <person name="Fan B."/>
            <person name="Jiang Y."/>
            <person name="Adhikari A."/>
            <person name="Zheng C.-J."/>
            <person name="Schuster L."/>
            <person name="Cowan T.M."/>
            <person name="Smanski M.J."/>
            <person name="Chevrette M.G."/>
            <person name="De Carvalho L.P.S."/>
            <person name="Shen B."/>
        </authorList>
    </citation>
    <scope>NUCLEOTIDE SEQUENCE [LARGE SCALE GENOMIC DNA]</scope>
    <source>
        <strain evidence="6 7">NPDC033843</strain>
    </source>
</reference>
<dbReference type="PANTHER" id="PTHR30055">
    <property type="entry name" value="HTH-TYPE TRANSCRIPTIONAL REGULATOR RUTR"/>
    <property type="match status" value="1"/>
</dbReference>
<dbReference type="SUPFAM" id="SSF48498">
    <property type="entry name" value="Tetracyclin repressor-like, C-terminal domain"/>
    <property type="match status" value="1"/>
</dbReference>
<feature type="domain" description="HTH tetR-type" evidence="5">
    <location>
        <begin position="16"/>
        <end position="75"/>
    </location>
</feature>
<dbReference type="SUPFAM" id="SSF46689">
    <property type="entry name" value="Homeodomain-like"/>
    <property type="match status" value="1"/>
</dbReference>
<evidence type="ECO:0000256" key="1">
    <source>
        <dbReference type="ARBA" id="ARBA00023015"/>
    </source>
</evidence>
<keyword evidence="3" id="KW-0804">Transcription</keyword>
<accession>A0ABV2ZVM7</accession>
<dbReference type="PANTHER" id="PTHR30055:SF234">
    <property type="entry name" value="HTH-TYPE TRANSCRIPTIONAL REGULATOR BETI"/>
    <property type="match status" value="1"/>
</dbReference>
<protein>
    <submittedName>
        <fullName evidence="6">TetR/AcrR family transcriptional regulator</fullName>
    </submittedName>
</protein>
<evidence type="ECO:0000259" key="5">
    <source>
        <dbReference type="PROSITE" id="PS50977"/>
    </source>
</evidence>
<comment type="caution">
    <text evidence="6">The sequence shown here is derived from an EMBL/GenBank/DDBJ whole genome shotgun (WGS) entry which is preliminary data.</text>
</comment>
<evidence type="ECO:0000256" key="2">
    <source>
        <dbReference type="ARBA" id="ARBA00023125"/>
    </source>
</evidence>
<organism evidence="6 7">
    <name type="scientific">Streptomyces sp. 900129855</name>
    <dbReference type="NCBI Taxonomy" id="3155129"/>
    <lineage>
        <taxon>Bacteria</taxon>
        <taxon>Bacillati</taxon>
        <taxon>Actinomycetota</taxon>
        <taxon>Actinomycetes</taxon>
        <taxon>Kitasatosporales</taxon>
        <taxon>Streptomycetaceae</taxon>
        <taxon>Streptomyces</taxon>
    </lineage>
</organism>
<feature type="DNA-binding region" description="H-T-H motif" evidence="4">
    <location>
        <begin position="38"/>
        <end position="57"/>
    </location>
</feature>
<dbReference type="PRINTS" id="PR00455">
    <property type="entry name" value="HTHTETR"/>
</dbReference>
<keyword evidence="1" id="KW-0805">Transcription regulation</keyword>
<evidence type="ECO:0000313" key="6">
    <source>
        <dbReference type="EMBL" id="MEU3786614.1"/>
    </source>
</evidence>
<evidence type="ECO:0000256" key="4">
    <source>
        <dbReference type="PROSITE-ProRule" id="PRU00335"/>
    </source>
</evidence>
<dbReference type="InterPro" id="IPR001647">
    <property type="entry name" value="HTH_TetR"/>
</dbReference>
<keyword evidence="7" id="KW-1185">Reference proteome</keyword>
<dbReference type="Gene3D" id="1.10.357.10">
    <property type="entry name" value="Tetracycline Repressor, domain 2"/>
    <property type="match status" value="1"/>
</dbReference>
<dbReference type="Proteomes" id="UP001550739">
    <property type="component" value="Unassembled WGS sequence"/>
</dbReference>
<dbReference type="PROSITE" id="PS50977">
    <property type="entry name" value="HTH_TETR_2"/>
    <property type="match status" value="1"/>
</dbReference>
<sequence>MSASGQQGRKPRVDVQRNRAALLEAAQRHFLRYGVDTSLEAVAKEAGVGPGTLYRHFPTRAALLAAVLQTRSEELVSRQADIARLGDAGKALEQWLRAMEEYFSAFSGLPEPLMAAARAQEPDNPLTHPCSTLIAATEGYAKSAQAAGYVRPSVQGFDLFLAACSVAWIKGTGATEESLDRLQALVADGYREPDDRT</sequence>
<dbReference type="InterPro" id="IPR036271">
    <property type="entry name" value="Tet_transcr_reg_TetR-rel_C_sf"/>
</dbReference>
<name>A0ABV2ZVM7_9ACTN</name>
<dbReference type="RefSeq" id="WP_319291118.1">
    <property type="nucleotide sequence ID" value="NZ_JBEZVE010000030.1"/>
</dbReference>
<dbReference type="InterPro" id="IPR009057">
    <property type="entry name" value="Homeodomain-like_sf"/>
</dbReference>
<dbReference type="InterPro" id="IPR049445">
    <property type="entry name" value="TetR_SbtR-like_C"/>
</dbReference>
<dbReference type="Pfam" id="PF21597">
    <property type="entry name" value="TetR_C_43"/>
    <property type="match status" value="1"/>
</dbReference>
<proteinExistence type="predicted"/>
<evidence type="ECO:0000313" key="7">
    <source>
        <dbReference type="Proteomes" id="UP001550739"/>
    </source>
</evidence>
<dbReference type="InterPro" id="IPR050109">
    <property type="entry name" value="HTH-type_TetR-like_transc_reg"/>
</dbReference>
<dbReference type="EMBL" id="JBEZVE010000030">
    <property type="protein sequence ID" value="MEU3786614.1"/>
    <property type="molecule type" value="Genomic_DNA"/>
</dbReference>
<evidence type="ECO:0000256" key="3">
    <source>
        <dbReference type="ARBA" id="ARBA00023163"/>
    </source>
</evidence>
<dbReference type="Pfam" id="PF00440">
    <property type="entry name" value="TetR_N"/>
    <property type="match status" value="1"/>
</dbReference>
<gene>
    <name evidence="6" type="ORF">AB0E89_39825</name>
</gene>
<keyword evidence="2 4" id="KW-0238">DNA-binding</keyword>